<protein>
    <recommendedName>
        <fullName evidence="3">Sulfotransferase</fullName>
    </recommendedName>
</protein>
<keyword evidence="1" id="KW-0732">Signal</keyword>
<gene>
    <name evidence="2" type="ORF">AMON00008_LOCUS34335</name>
</gene>
<dbReference type="AlphaFoldDB" id="A0A7S4REJ9"/>
<evidence type="ECO:0000256" key="1">
    <source>
        <dbReference type="SAM" id="SignalP"/>
    </source>
</evidence>
<organism evidence="2">
    <name type="scientific">Alexandrium monilatum</name>
    <dbReference type="NCBI Taxonomy" id="311494"/>
    <lineage>
        <taxon>Eukaryota</taxon>
        <taxon>Sar</taxon>
        <taxon>Alveolata</taxon>
        <taxon>Dinophyceae</taxon>
        <taxon>Gonyaulacales</taxon>
        <taxon>Pyrocystaceae</taxon>
        <taxon>Alexandrium</taxon>
    </lineage>
</organism>
<accession>A0A7S4REJ9</accession>
<dbReference type="Gene3D" id="3.40.50.300">
    <property type="entry name" value="P-loop containing nucleotide triphosphate hydrolases"/>
    <property type="match status" value="1"/>
</dbReference>
<evidence type="ECO:0000313" key="2">
    <source>
        <dbReference type="EMBL" id="CAE4612080.1"/>
    </source>
</evidence>
<proteinExistence type="predicted"/>
<sequence length="334" mass="36426">MVCWAALSTLIAVSGLRRGRCAVEECSLIQAARPCSSRSVSERGHGAHEPALWPVVYLHIPKNGGNFMTTVVHAACSGLLSPSFTMVEPPLNMSGAVPDGCLRRVALLEPGHAPLIGERLRRVPEPKTQHVMAMFREPKQRLMSGYFHGRHDCFEPLGKAVAPGCFSQDANMSSEACRDILTVSLEEVERYAECVGSCQTRMVAGDSCNGAPASPAQLRIALDTIEGMGFVGLIGEYELSVCLFHTMFGGQCQTAEFGDLRRGAKSKRGEGYGAPASPKLDRLLEFDSITYAAARDRFWRDVREHHVTRASCARLCDRPTHVFGRDASMVLAKM</sequence>
<feature type="chain" id="PRO_5031546224" description="Sulfotransferase" evidence="1">
    <location>
        <begin position="22"/>
        <end position="334"/>
    </location>
</feature>
<feature type="signal peptide" evidence="1">
    <location>
        <begin position="1"/>
        <end position="21"/>
    </location>
</feature>
<reference evidence="2" key="1">
    <citation type="submission" date="2021-01" db="EMBL/GenBank/DDBJ databases">
        <authorList>
            <person name="Corre E."/>
            <person name="Pelletier E."/>
            <person name="Niang G."/>
            <person name="Scheremetjew M."/>
            <person name="Finn R."/>
            <person name="Kale V."/>
            <person name="Holt S."/>
            <person name="Cochrane G."/>
            <person name="Meng A."/>
            <person name="Brown T."/>
            <person name="Cohen L."/>
        </authorList>
    </citation>
    <scope>NUCLEOTIDE SEQUENCE</scope>
    <source>
        <strain evidence="2">CCMP3105</strain>
    </source>
</reference>
<dbReference type="InterPro" id="IPR027417">
    <property type="entry name" value="P-loop_NTPase"/>
</dbReference>
<evidence type="ECO:0008006" key="3">
    <source>
        <dbReference type="Google" id="ProtNLM"/>
    </source>
</evidence>
<dbReference type="EMBL" id="HBNR01049160">
    <property type="protein sequence ID" value="CAE4612080.1"/>
    <property type="molecule type" value="Transcribed_RNA"/>
</dbReference>
<name>A0A7S4REJ9_9DINO</name>